<feature type="transmembrane region" description="Helical" evidence="1">
    <location>
        <begin position="77"/>
        <end position="104"/>
    </location>
</feature>
<comment type="caution">
    <text evidence="2">The sequence shown here is derived from an EMBL/GenBank/DDBJ whole genome shotgun (WGS) entry which is preliminary data.</text>
</comment>
<protein>
    <submittedName>
        <fullName evidence="2">Stage V sporulation protein AB</fullName>
    </submittedName>
</protein>
<feature type="transmembrane region" description="Helical" evidence="1">
    <location>
        <begin position="116"/>
        <end position="139"/>
    </location>
</feature>
<name>A0ABW0HRW0_9BACL</name>
<sequence>MVDWLTGALMVAVGLAGGFSVGSAFVALLIVLDLIPRLVQLTKAHRRSGLFESAILAGAVIWSCADQFDWKLGWPDGILLFPAVFQGLFVGMLAAALTEVLNVLPIFSKRFRLKSYMFLLLMAMVLGKVTGSLIDWLLIQR</sequence>
<keyword evidence="3" id="KW-1185">Reference proteome</keyword>
<keyword evidence="1" id="KW-1133">Transmembrane helix</keyword>
<evidence type="ECO:0000313" key="2">
    <source>
        <dbReference type="EMBL" id="MFC5403873.1"/>
    </source>
</evidence>
<dbReference type="EMBL" id="JBHSMI010000025">
    <property type="protein sequence ID" value="MFC5403873.1"/>
    <property type="molecule type" value="Genomic_DNA"/>
</dbReference>
<accession>A0ABW0HRW0</accession>
<dbReference type="InterPro" id="IPR020144">
    <property type="entry name" value="SpoVAB"/>
</dbReference>
<evidence type="ECO:0000256" key="1">
    <source>
        <dbReference type="SAM" id="Phobius"/>
    </source>
</evidence>
<organism evidence="2 3">
    <name type="scientific">Cohnella soli</name>
    <dbReference type="NCBI Taxonomy" id="425005"/>
    <lineage>
        <taxon>Bacteria</taxon>
        <taxon>Bacillati</taxon>
        <taxon>Bacillota</taxon>
        <taxon>Bacilli</taxon>
        <taxon>Bacillales</taxon>
        <taxon>Paenibacillaceae</taxon>
        <taxon>Cohnella</taxon>
    </lineage>
</organism>
<proteinExistence type="predicted"/>
<feature type="transmembrane region" description="Helical" evidence="1">
    <location>
        <begin position="6"/>
        <end position="35"/>
    </location>
</feature>
<reference evidence="3" key="1">
    <citation type="journal article" date="2019" name="Int. J. Syst. Evol. Microbiol.">
        <title>The Global Catalogue of Microorganisms (GCM) 10K type strain sequencing project: providing services to taxonomists for standard genome sequencing and annotation.</title>
        <authorList>
            <consortium name="The Broad Institute Genomics Platform"/>
            <consortium name="The Broad Institute Genome Sequencing Center for Infectious Disease"/>
            <person name="Wu L."/>
            <person name="Ma J."/>
        </authorList>
    </citation>
    <scope>NUCLEOTIDE SEQUENCE [LARGE SCALE GENOMIC DNA]</scope>
    <source>
        <strain evidence="3">CGMCC 1.18575</strain>
    </source>
</reference>
<feature type="transmembrane region" description="Helical" evidence="1">
    <location>
        <begin position="47"/>
        <end position="65"/>
    </location>
</feature>
<evidence type="ECO:0000313" key="3">
    <source>
        <dbReference type="Proteomes" id="UP001596113"/>
    </source>
</evidence>
<dbReference type="Proteomes" id="UP001596113">
    <property type="component" value="Unassembled WGS sequence"/>
</dbReference>
<keyword evidence="1" id="KW-0812">Transmembrane</keyword>
<dbReference type="RefSeq" id="WP_378133639.1">
    <property type="nucleotide sequence ID" value="NZ_JBHSMI010000025.1"/>
</dbReference>
<keyword evidence="1" id="KW-0472">Membrane</keyword>
<dbReference type="Pfam" id="PF13782">
    <property type="entry name" value="SpoVAB"/>
    <property type="match status" value="1"/>
</dbReference>
<gene>
    <name evidence="2" type="ORF">ACFPOF_14100</name>
</gene>